<feature type="compositionally biased region" description="Low complexity" evidence="1">
    <location>
        <begin position="348"/>
        <end position="371"/>
    </location>
</feature>
<evidence type="ECO:0000313" key="2">
    <source>
        <dbReference type="EnsemblMetazoa" id="tetur25g01890.1"/>
    </source>
</evidence>
<dbReference type="HOGENOM" id="CLU_716357_0_0_1"/>
<dbReference type="EMBL" id="CAEY01000677">
    <property type="status" value="NOT_ANNOTATED_CDS"/>
    <property type="molecule type" value="Genomic_DNA"/>
</dbReference>
<organism evidence="2 3">
    <name type="scientific">Tetranychus urticae</name>
    <name type="common">Two-spotted spider mite</name>
    <dbReference type="NCBI Taxonomy" id="32264"/>
    <lineage>
        <taxon>Eukaryota</taxon>
        <taxon>Metazoa</taxon>
        <taxon>Ecdysozoa</taxon>
        <taxon>Arthropoda</taxon>
        <taxon>Chelicerata</taxon>
        <taxon>Arachnida</taxon>
        <taxon>Acari</taxon>
        <taxon>Acariformes</taxon>
        <taxon>Trombidiformes</taxon>
        <taxon>Prostigmata</taxon>
        <taxon>Eleutherengona</taxon>
        <taxon>Raphignathae</taxon>
        <taxon>Tetranychoidea</taxon>
        <taxon>Tetranychidae</taxon>
        <taxon>Tetranychus</taxon>
    </lineage>
</organism>
<keyword evidence="3" id="KW-1185">Reference proteome</keyword>
<protein>
    <submittedName>
        <fullName evidence="2">Uncharacterized protein</fullName>
    </submittedName>
</protein>
<evidence type="ECO:0000313" key="3">
    <source>
        <dbReference type="Proteomes" id="UP000015104"/>
    </source>
</evidence>
<name>T1KXC5_TETUR</name>
<dbReference type="EnsemblMetazoa" id="tetur25g01890.1">
    <property type="protein sequence ID" value="tetur25g01890.1"/>
    <property type="gene ID" value="tetur25g01890"/>
</dbReference>
<dbReference type="AlphaFoldDB" id="T1KXC5"/>
<feature type="compositionally biased region" description="Low complexity" evidence="1">
    <location>
        <begin position="60"/>
        <end position="75"/>
    </location>
</feature>
<accession>T1KXC5</accession>
<dbReference type="Proteomes" id="UP000015104">
    <property type="component" value="Unassembled WGS sequence"/>
</dbReference>
<feature type="region of interest" description="Disordered" evidence="1">
    <location>
        <begin position="257"/>
        <end position="282"/>
    </location>
</feature>
<evidence type="ECO:0000256" key="1">
    <source>
        <dbReference type="SAM" id="MobiDB-lite"/>
    </source>
</evidence>
<reference evidence="2" key="2">
    <citation type="submission" date="2015-06" db="UniProtKB">
        <authorList>
            <consortium name="EnsemblMetazoa"/>
        </authorList>
    </citation>
    <scope>IDENTIFICATION</scope>
</reference>
<reference evidence="3" key="1">
    <citation type="submission" date="2011-08" db="EMBL/GenBank/DDBJ databases">
        <authorList>
            <person name="Rombauts S."/>
        </authorList>
    </citation>
    <scope>NUCLEOTIDE SEQUENCE</scope>
    <source>
        <strain evidence="3">London</strain>
    </source>
</reference>
<proteinExistence type="predicted"/>
<feature type="region of interest" description="Disordered" evidence="1">
    <location>
        <begin position="60"/>
        <end position="80"/>
    </location>
</feature>
<sequence>MAALSCCGNQPTPIIIGLLVTYSIGLINCYTLYGSALPSSLPSSASSAVSSNGNANLVTVSQSSSQSLPQPSNLNRHSSLPGGLTLIRASGREKSDLGVANSGSGRIVLSGLPNGFGNGNKQRLVFAQPSTSPIDFDYVPYIQSDFNPASLSSALAAVSSGSDRNGDLYEEADYNDPVYDLKYDPIQDANWLNEAISSSYRQPQQQQQQQQPQISVLPSVPFLASSLPDNSGSLPSPNSDEYLSNLMLTFIVKELERSAQQQQQPPLSSQSSEPVQHSVKLQKQANVEGLKSYEGFGLEKKSFNRDKGTIKSGENQMESAKRIEQRGQKEFAMLRPAIESNGKDDIDSQSSLSSQLQSVSATLSTTTTTTTERSDEEVNQLRSLLQ</sequence>
<feature type="region of interest" description="Disordered" evidence="1">
    <location>
        <begin position="304"/>
        <end position="386"/>
    </location>
</feature>
<feature type="compositionally biased region" description="Basic and acidic residues" evidence="1">
    <location>
        <begin position="319"/>
        <end position="329"/>
    </location>
</feature>
<feature type="compositionally biased region" description="Low complexity" evidence="1">
    <location>
        <begin position="258"/>
        <end position="276"/>
    </location>
</feature>